<dbReference type="InterPro" id="IPR003718">
    <property type="entry name" value="OsmC/Ohr_fam"/>
</dbReference>
<dbReference type="PANTHER" id="PTHR35368:SF1">
    <property type="entry name" value="HYDROPEROXIDE REDUCTASE"/>
    <property type="match status" value="1"/>
</dbReference>
<dbReference type="InterPro" id="IPR036102">
    <property type="entry name" value="OsmC/Ohrsf"/>
</dbReference>
<dbReference type="EMBL" id="JAGGMV010000003">
    <property type="protein sequence ID" value="MBP2201794.1"/>
    <property type="molecule type" value="Genomic_DNA"/>
</dbReference>
<evidence type="ECO:0000313" key="1">
    <source>
        <dbReference type="EMBL" id="MBP2201794.1"/>
    </source>
</evidence>
<dbReference type="Gene3D" id="3.30.300.20">
    <property type="match status" value="1"/>
</dbReference>
<dbReference type="PANTHER" id="PTHR35368">
    <property type="entry name" value="HYDROPEROXIDE REDUCTASE"/>
    <property type="match status" value="1"/>
</dbReference>
<dbReference type="Proteomes" id="UP000740329">
    <property type="component" value="Unassembled WGS sequence"/>
</dbReference>
<protein>
    <submittedName>
        <fullName evidence="1">Putative OsmC-like protein</fullName>
    </submittedName>
</protein>
<dbReference type="Pfam" id="PF02566">
    <property type="entry name" value="OsmC"/>
    <property type="match status" value="1"/>
</dbReference>
<dbReference type="AlphaFoldDB" id="A0A8J7RG69"/>
<accession>A0A8J7RG69</accession>
<dbReference type="InterPro" id="IPR052924">
    <property type="entry name" value="OsmC/Ohr_hydroprdx_reductase"/>
</dbReference>
<proteinExistence type="predicted"/>
<sequence>MGEATIKLAGKSIDTKLNAEAHHYQIISDEPVSLGGKGEAPNPMEYLLMAYAGCLNALSRYYIDLKGLEVREMFLEVHGKFNTDKLKLRETTKRAGFEYINVSIEFDTDEPIEKIEEIVKMVKEGCPMHDNITNPTPTIIDYKIKDMGE</sequence>
<dbReference type="RefSeq" id="WP_209591312.1">
    <property type="nucleotide sequence ID" value="NZ_JAGGMV010000003.1"/>
</dbReference>
<dbReference type="SUPFAM" id="SSF82784">
    <property type="entry name" value="OsmC-like"/>
    <property type="match status" value="1"/>
</dbReference>
<reference evidence="1" key="1">
    <citation type="submission" date="2021-03" db="EMBL/GenBank/DDBJ databases">
        <title>Genomic Encyclopedia of Type Strains, Phase IV (KMG-V): Genome sequencing to study the core and pangenomes of soil and plant-associated prokaryotes.</title>
        <authorList>
            <person name="Whitman W."/>
        </authorList>
    </citation>
    <scope>NUCLEOTIDE SEQUENCE</scope>
    <source>
        <strain evidence="1">C4</strain>
    </source>
</reference>
<evidence type="ECO:0000313" key="2">
    <source>
        <dbReference type="Proteomes" id="UP000740329"/>
    </source>
</evidence>
<name>A0A8J7RG69_METVO</name>
<organism evidence="1 2">
    <name type="scientific">Methanococcus voltae</name>
    <dbReference type="NCBI Taxonomy" id="2188"/>
    <lineage>
        <taxon>Archaea</taxon>
        <taxon>Methanobacteriati</taxon>
        <taxon>Methanobacteriota</taxon>
        <taxon>Methanomada group</taxon>
        <taxon>Methanococci</taxon>
        <taxon>Methanococcales</taxon>
        <taxon>Methanococcaceae</taxon>
        <taxon>Methanococcus</taxon>
    </lineage>
</organism>
<dbReference type="InterPro" id="IPR015946">
    <property type="entry name" value="KH_dom-like_a/b"/>
</dbReference>
<comment type="caution">
    <text evidence="1">The sequence shown here is derived from an EMBL/GenBank/DDBJ whole genome shotgun (WGS) entry which is preliminary data.</text>
</comment>
<dbReference type="NCBIfam" id="NF041052">
    <property type="entry name" value="OsmC_like_Se"/>
    <property type="match status" value="1"/>
</dbReference>
<gene>
    <name evidence="1" type="ORF">J3E07_001219</name>
</gene>